<dbReference type="GeneID" id="43579572"/>
<dbReference type="OrthoDB" id="206213at2759"/>
<dbReference type="GO" id="GO:0015938">
    <property type="term" value="P:coenzyme A catabolic process"/>
    <property type="evidence" value="ECO:0007669"/>
    <property type="project" value="TreeGrafter"/>
</dbReference>
<dbReference type="PROSITE" id="PS51462">
    <property type="entry name" value="NUDIX"/>
    <property type="match status" value="1"/>
</dbReference>
<evidence type="ECO:0000313" key="9">
    <source>
        <dbReference type="Proteomes" id="UP000398389"/>
    </source>
</evidence>
<dbReference type="Pfam" id="PF00293">
    <property type="entry name" value="NUDIX"/>
    <property type="match status" value="1"/>
</dbReference>
<comment type="cofactor">
    <cofactor evidence="1">
        <name>Mn(2+)</name>
        <dbReference type="ChEBI" id="CHEBI:29035"/>
    </cofactor>
</comment>
<dbReference type="Gene3D" id="3.90.79.10">
    <property type="entry name" value="Nucleoside Triphosphate Pyrophosphohydrolase"/>
    <property type="match status" value="1"/>
</dbReference>
<proteinExistence type="predicted"/>
<keyword evidence="4" id="KW-0378">Hydrolase</keyword>
<dbReference type="InterPro" id="IPR045121">
    <property type="entry name" value="CoAse"/>
</dbReference>
<dbReference type="EMBL" id="CABVLU010000001">
    <property type="protein sequence ID" value="VVT45435.1"/>
    <property type="molecule type" value="Genomic_DNA"/>
</dbReference>
<dbReference type="Proteomes" id="UP000398389">
    <property type="component" value="Unassembled WGS sequence"/>
</dbReference>
<dbReference type="CDD" id="cd03426">
    <property type="entry name" value="NUDIX_CoAse_Nudt7"/>
    <property type="match status" value="1"/>
</dbReference>
<dbReference type="InterPro" id="IPR000086">
    <property type="entry name" value="NUDIX_hydrolase_dom"/>
</dbReference>
<dbReference type="RefSeq" id="XP_031851363.1">
    <property type="nucleotide sequence ID" value="XM_031995472.1"/>
</dbReference>
<dbReference type="AlphaFoldDB" id="A0A5E8B1S4"/>
<keyword evidence="3" id="KW-0479">Metal-binding</keyword>
<evidence type="ECO:0000256" key="4">
    <source>
        <dbReference type="ARBA" id="ARBA00022801"/>
    </source>
</evidence>
<evidence type="ECO:0000259" key="7">
    <source>
        <dbReference type="PROSITE" id="PS51462"/>
    </source>
</evidence>
<dbReference type="PANTHER" id="PTHR12992:SF24">
    <property type="entry name" value="PEROXISOMAL COENZYME A DIPHOSPHATASE NUDT7"/>
    <property type="match status" value="1"/>
</dbReference>
<dbReference type="PANTHER" id="PTHR12992">
    <property type="entry name" value="NUDIX HYDROLASE"/>
    <property type="match status" value="1"/>
</dbReference>
<evidence type="ECO:0000256" key="6">
    <source>
        <dbReference type="ARBA" id="ARBA00023211"/>
    </source>
</evidence>
<evidence type="ECO:0000313" key="8">
    <source>
        <dbReference type="EMBL" id="VVT45435.1"/>
    </source>
</evidence>
<comment type="cofactor">
    <cofactor evidence="2">
        <name>Mg(2+)</name>
        <dbReference type="ChEBI" id="CHEBI:18420"/>
    </cofactor>
</comment>
<evidence type="ECO:0000256" key="1">
    <source>
        <dbReference type="ARBA" id="ARBA00001936"/>
    </source>
</evidence>
<name>A0A5E8B1S4_9ASCO</name>
<evidence type="ECO:0000256" key="3">
    <source>
        <dbReference type="ARBA" id="ARBA00022723"/>
    </source>
</evidence>
<feature type="domain" description="Nudix hydrolase" evidence="7">
    <location>
        <begin position="40"/>
        <end position="200"/>
    </location>
</feature>
<keyword evidence="6" id="KW-0464">Manganese</keyword>
<protein>
    <recommendedName>
        <fullName evidence="7">Nudix hydrolase domain-containing protein</fullName>
    </recommendedName>
</protein>
<sequence>MISSTTKTVLTRLQAFGHGVVPNPEIPTPSFAAWDSVPAKRRAAVLVVLFETKNPITNRVELSTVLTTRAAHLSSFSGHVALPGGKADSEQETAREAARREASEEIGFPAMLPENDPIVDVARFPAYLSRNLLAVAPSIAYVPSPAQIPPLYGLPDVLPDDLDEVLRAGGEVGEVFSVPLRYFLYLHPPGSTPGAPPGRKPPVTPWYTGGDAIWGGLSWWMHHFAVRRRVNKLPGEPAHFSVWGLTARILLDVARVGYAQVPEMRHTHNIGDEALLEALVSGGYMAVPRSKRDLSFNFAKAFGRDSPLLKSRL</sequence>
<dbReference type="GO" id="GO:0046872">
    <property type="term" value="F:metal ion binding"/>
    <property type="evidence" value="ECO:0007669"/>
    <property type="project" value="UniProtKB-KW"/>
</dbReference>
<dbReference type="SUPFAM" id="SSF55811">
    <property type="entry name" value="Nudix"/>
    <property type="match status" value="1"/>
</dbReference>
<accession>A0A5E8B1S4</accession>
<gene>
    <name evidence="8" type="ORF">SAPINGB_P000749</name>
</gene>
<evidence type="ECO:0000256" key="2">
    <source>
        <dbReference type="ARBA" id="ARBA00001946"/>
    </source>
</evidence>
<keyword evidence="5" id="KW-0460">Magnesium</keyword>
<dbReference type="InterPro" id="IPR015797">
    <property type="entry name" value="NUDIX_hydrolase-like_dom_sf"/>
</dbReference>
<dbReference type="GO" id="GO:0010945">
    <property type="term" value="F:coenzyme A diphosphatase activity"/>
    <property type="evidence" value="ECO:0007669"/>
    <property type="project" value="InterPro"/>
</dbReference>
<organism evidence="8 9">
    <name type="scientific">Magnusiomyces paraingens</name>
    <dbReference type="NCBI Taxonomy" id="2606893"/>
    <lineage>
        <taxon>Eukaryota</taxon>
        <taxon>Fungi</taxon>
        <taxon>Dikarya</taxon>
        <taxon>Ascomycota</taxon>
        <taxon>Saccharomycotina</taxon>
        <taxon>Dipodascomycetes</taxon>
        <taxon>Dipodascales</taxon>
        <taxon>Dipodascaceae</taxon>
        <taxon>Magnusiomyces</taxon>
    </lineage>
</organism>
<evidence type="ECO:0000256" key="5">
    <source>
        <dbReference type="ARBA" id="ARBA00022842"/>
    </source>
</evidence>
<keyword evidence="9" id="KW-1185">Reference proteome</keyword>
<reference evidence="8 9" key="1">
    <citation type="submission" date="2019-09" db="EMBL/GenBank/DDBJ databases">
        <authorList>
            <person name="Brejova B."/>
        </authorList>
    </citation>
    <scope>NUCLEOTIDE SEQUENCE [LARGE SCALE GENOMIC DNA]</scope>
</reference>